<evidence type="ECO:0008006" key="3">
    <source>
        <dbReference type="Google" id="ProtNLM"/>
    </source>
</evidence>
<sequence>MKFDYKHKGDILCKREEYTFRYLGNHSATIYLSHLLEGNGVYAFDFKLEDTRLKKHIPQDFKHGSSVCMEIYEKYGYQPNMNFETKEEALQRAIDVVTDILTDYTDIPEYVKNMGTK</sequence>
<keyword evidence="2" id="KW-1185">Reference proteome</keyword>
<evidence type="ECO:0000313" key="2">
    <source>
        <dbReference type="Proteomes" id="UP001197974"/>
    </source>
</evidence>
<evidence type="ECO:0000313" key="1">
    <source>
        <dbReference type="EMBL" id="WLR44403.1"/>
    </source>
</evidence>
<dbReference type="Proteomes" id="UP001197974">
    <property type="component" value="Plasmid unnamed1"/>
</dbReference>
<accession>A0ABY9K1C8</accession>
<protein>
    <recommendedName>
        <fullName evidence="3">Phage protein</fullName>
    </recommendedName>
</protein>
<geneLocation type="plasmid" evidence="1 2">
    <name>unnamed1</name>
</geneLocation>
<dbReference type="RefSeq" id="WP_226540672.1">
    <property type="nucleotide sequence ID" value="NZ_CP129014.1"/>
</dbReference>
<reference evidence="1 2" key="1">
    <citation type="submission" date="2023-06" db="EMBL/GenBank/DDBJ databases">
        <title>Five Gram-positive bacteria isolated from mangrove sediments in Shenzhen, Guangdong, China.</title>
        <authorList>
            <person name="Yu S."/>
            <person name="Zheng W."/>
            <person name="Huang Y."/>
        </authorList>
    </citation>
    <scope>NUCLEOTIDE SEQUENCE [LARGE SCALE GENOMIC DNA]</scope>
    <source>
        <strain evidence="1 2">SaN35-3</strain>
        <plasmid evidence="1 2">unnamed1</plasmid>
    </source>
</reference>
<gene>
    <name evidence="1" type="ORF">LC087_19035</name>
</gene>
<proteinExistence type="predicted"/>
<dbReference type="EMBL" id="CP129014">
    <property type="protein sequence ID" value="WLR44403.1"/>
    <property type="molecule type" value="Genomic_DNA"/>
</dbReference>
<name>A0ABY9K1C8_9BACI</name>
<organism evidence="1 2">
    <name type="scientific">Bacillus carboniphilus</name>
    <dbReference type="NCBI Taxonomy" id="86663"/>
    <lineage>
        <taxon>Bacteria</taxon>
        <taxon>Bacillati</taxon>
        <taxon>Bacillota</taxon>
        <taxon>Bacilli</taxon>
        <taxon>Bacillales</taxon>
        <taxon>Bacillaceae</taxon>
        <taxon>Bacillus</taxon>
    </lineage>
</organism>
<keyword evidence="1" id="KW-0614">Plasmid</keyword>